<feature type="signal peptide" evidence="7">
    <location>
        <begin position="1"/>
        <end position="21"/>
    </location>
</feature>
<feature type="compositionally biased region" description="Polar residues" evidence="5">
    <location>
        <begin position="353"/>
        <end position="378"/>
    </location>
</feature>
<evidence type="ECO:0000313" key="9">
    <source>
        <dbReference type="Proteomes" id="UP000193685"/>
    </source>
</evidence>
<accession>A0A1Y2FBS4</accession>
<feature type="chain" id="PRO_5013254469" evidence="7">
    <location>
        <begin position="22"/>
        <end position="496"/>
    </location>
</feature>
<feature type="region of interest" description="Disordered" evidence="5">
    <location>
        <begin position="390"/>
        <end position="416"/>
    </location>
</feature>
<gene>
    <name evidence="8" type="ORF">BCR37DRAFT_393243</name>
</gene>
<evidence type="ECO:0000256" key="5">
    <source>
        <dbReference type="SAM" id="MobiDB-lite"/>
    </source>
</evidence>
<dbReference type="PANTHER" id="PTHR15549">
    <property type="entry name" value="PAIRED IMMUNOGLOBULIN-LIKE TYPE 2 RECEPTOR"/>
    <property type="match status" value="1"/>
</dbReference>
<reference evidence="8 9" key="1">
    <citation type="submission" date="2016-07" db="EMBL/GenBank/DDBJ databases">
        <title>Pervasive Adenine N6-methylation of Active Genes in Fungi.</title>
        <authorList>
            <consortium name="DOE Joint Genome Institute"/>
            <person name="Mondo S.J."/>
            <person name="Dannebaum R.O."/>
            <person name="Kuo R.C."/>
            <person name="Labutti K."/>
            <person name="Haridas S."/>
            <person name="Kuo A."/>
            <person name="Salamov A."/>
            <person name="Ahrendt S.R."/>
            <person name="Lipzen A."/>
            <person name="Sullivan W."/>
            <person name="Andreopoulos W.B."/>
            <person name="Clum A."/>
            <person name="Lindquist E."/>
            <person name="Daum C."/>
            <person name="Ramamoorthy G.K."/>
            <person name="Gryganskyi A."/>
            <person name="Culley D."/>
            <person name="Magnuson J.K."/>
            <person name="James T.Y."/>
            <person name="O'Malley M.A."/>
            <person name="Stajich J.E."/>
            <person name="Spatafora J.W."/>
            <person name="Visel A."/>
            <person name="Grigoriev I.V."/>
        </authorList>
    </citation>
    <scope>NUCLEOTIDE SEQUENCE [LARGE SCALE GENOMIC DNA]</scope>
    <source>
        <strain evidence="8 9">12-1054</strain>
    </source>
</reference>
<dbReference type="OrthoDB" id="10567538at2759"/>
<feature type="transmembrane region" description="Helical" evidence="6">
    <location>
        <begin position="243"/>
        <end position="269"/>
    </location>
</feature>
<dbReference type="STRING" id="56484.A0A1Y2FBS4"/>
<feature type="compositionally biased region" description="Basic and acidic residues" evidence="5">
    <location>
        <begin position="457"/>
        <end position="466"/>
    </location>
</feature>
<dbReference type="EMBL" id="MCFI01000011">
    <property type="protein sequence ID" value="ORY81368.1"/>
    <property type="molecule type" value="Genomic_DNA"/>
</dbReference>
<comment type="subcellular location">
    <subcellularLocation>
        <location evidence="1">Membrane</location>
        <topology evidence="1">Single-pass membrane protein</topology>
    </subcellularLocation>
</comment>
<organism evidence="8 9">
    <name type="scientific">Protomyces lactucae-debilis</name>
    <dbReference type="NCBI Taxonomy" id="2754530"/>
    <lineage>
        <taxon>Eukaryota</taxon>
        <taxon>Fungi</taxon>
        <taxon>Dikarya</taxon>
        <taxon>Ascomycota</taxon>
        <taxon>Taphrinomycotina</taxon>
        <taxon>Taphrinomycetes</taxon>
        <taxon>Taphrinales</taxon>
        <taxon>Protomycetaceae</taxon>
        <taxon>Protomyces</taxon>
    </lineage>
</organism>
<dbReference type="RefSeq" id="XP_040724744.1">
    <property type="nucleotide sequence ID" value="XM_040871277.1"/>
</dbReference>
<keyword evidence="7" id="KW-0732">Signal</keyword>
<feature type="region of interest" description="Disordered" evidence="5">
    <location>
        <begin position="196"/>
        <end position="237"/>
    </location>
</feature>
<keyword evidence="3 6" id="KW-1133">Transmembrane helix</keyword>
<evidence type="ECO:0000256" key="7">
    <source>
        <dbReference type="SAM" id="SignalP"/>
    </source>
</evidence>
<evidence type="ECO:0000256" key="1">
    <source>
        <dbReference type="ARBA" id="ARBA00004167"/>
    </source>
</evidence>
<evidence type="ECO:0000256" key="2">
    <source>
        <dbReference type="ARBA" id="ARBA00022692"/>
    </source>
</evidence>
<keyword evidence="2 6" id="KW-0812">Transmembrane</keyword>
<feature type="region of interest" description="Disordered" evidence="5">
    <location>
        <begin position="342"/>
        <end position="378"/>
    </location>
</feature>
<dbReference type="GeneID" id="63787876"/>
<evidence type="ECO:0000256" key="6">
    <source>
        <dbReference type="SAM" id="Phobius"/>
    </source>
</evidence>
<dbReference type="Proteomes" id="UP000193685">
    <property type="component" value="Unassembled WGS sequence"/>
</dbReference>
<dbReference type="GO" id="GO:0071944">
    <property type="term" value="C:cell periphery"/>
    <property type="evidence" value="ECO:0007669"/>
    <property type="project" value="UniProtKB-ARBA"/>
</dbReference>
<dbReference type="GO" id="GO:0016020">
    <property type="term" value="C:membrane"/>
    <property type="evidence" value="ECO:0007669"/>
    <property type="project" value="UniProtKB-SubCell"/>
</dbReference>
<evidence type="ECO:0000256" key="4">
    <source>
        <dbReference type="ARBA" id="ARBA00023136"/>
    </source>
</evidence>
<protein>
    <submittedName>
        <fullName evidence="8">Uncharacterized protein</fullName>
    </submittedName>
</protein>
<evidence type="ECO:0000313" key="8">
    <source>
        <dbReference type="EMBL" id="ORY81368.1"/>
    </source>
</evidence>
<proteinExistence type="predicted"/>
<dbReference type="InterPro" id="IPR051694">
    <property type="entry name" value="Immunoregulatory_rcpt-like"/>
</dbReference>
<name>A0A1Y2FBS4_PROLT</name>
<feature type="region of interest" description="Disordered" evidence="5">
    <location>
        <begin position="455"/>
        <end position="496"/>
    </location>
</feature>
<keyword evidence="9" id="KW-1185">Reference proteome</keyword>
<comment type="caution">
    <text evidence="8">The sequence shown here is derived from an EMBL/GenBank/DDBJ whole genome shotgun (WGS) entry which is preliminary data.</text>
</comment>
<dbReference type="AlphaFoldDB" id="A0A1Y2FBS4"/>
<sequence length="496" mass="52747">MRVSWRLCCAASLLAGRSAYAQTSTRDGEATSVANVPTVQDATVAAQPSGVTVEGLPDPSKCNYTDNDLYCFPTAGAFVRMTGWTRFFYNKNYGLLKNVALVDVTMYFATNDAPAATWIGVGNTGDIPINVNISWFTSTLAPVATQQPGVRGVADPYYFYVRPNSAVYNALPTVSSKGPTFYAVQTPRVLAAAGISRTTGSQDPSSAAASQTAAPTAGNTATSGLGTNTTQSNGGSNNLSPGAIAGIVIGAIALVVALGLLAFIILLILRRERHWKREKEALQDQARKDRDEKAMALGKSRPYGPALTDAELEVAGLTIAAPSRDTTPHPFRFPGQYPYIERVGGSRPRPQRIKSNQGDYSFTSGDRSIDTSAESSPAAIIQTNPFSYARTGSESEHRNSHAPLSPGNAGYINEEKPPVTADSETTWMASEYTPSQLARKPSIMSVSDNVARASKAKLVDVKDHRPPPLPTEGNDAESPFADSQISPRSPEFPGSS</sequence>
<evidence type="ECO:0000256" key="3">
    <source>
        <dbReference type="ARBA" id="ARBA00022989"/>
    </source>
</evidence>
<keyword evidence="4 6" id="KW-0472">Membrane</keyword>
<feature type="compositionally biased region" description="Low complexity" evidence="5">
    <location>
        <begin position="201"/>
        <end position="237"/>
    </location>
</feature>